<dbReference type="InterPro" id="IPR027417">
    <property type="entry name" value="P-loop_NTPase"/>
</dbReference>
<dbReference type="Proteomes" id="UP000494249">
    <property type="component" value="Unassembled WGS sequence"/>
</dbReference>
<feature type="domain" description="AAA+ ATPase" evidence="1">
    <location>
        <begin position="39"/>
        <end position="190"/>
    </location>
</feature>
<dbReference type="EMBL" id="CADIKB010000094">
    <property type="protein sequence ID" value="CAB3742894.1"/>
    <property type="molecule type" value="Genomic_DNA"/>
</dbReference>
<dbReference type="InterPro" id="IPR003593">
    <property type="entry name" value="AAA+_ATPase"/>
</dbReference>
<name>A0A6J5CS64_9BURK</name>
<dbReference type="InterPro" id="IPR049945">
    <property type="entry name" value="AAA_22"/>
</dbReference>
<dbReference type="PANTHER" id="PTHR35894">
    <property type="entry name" value="GENERAL SECRETION PATHWAY PROTEIN A-RELATED"/>
    <property type="match status" value="1"/>
</dbReference>
<dbReference type="CDD" id="cd00009">
    <property type="entry name" value="AAA"/>
    <property type="match status" value="1"/>
</dbReference>
<evidence type="ECO:0000313" key="2">
    <source>
        <dbReference type="EMBL" id="CAB3742894.1"/>
    </source>
</evidence>
<dbReference type="GO" id="GO:0016887">
    <property type="term" value="F:ATP hydrolysis activity"/>
    <property type="evidence" value="ECO:0007669"/>
    <property type="project" value="InterPro"/>
</dbReference>
<dbReference type="Pfam" id="PF13401">
    <property type="entry name" value="AAA_22"/>
    <property type="match status" value="1"/>
</dbReference>
<organism evidence="2 3">
    <name type="scientific">Paraburkholderia phenoliruptrix</name>
    <dbReference type="NCBI Taxonomy" id="252970"/>
    <lineage>
        <taxon>Bacteria</taxon>
        <taxon>Pseudomonadati</taxon>
        <taxon>Pseudomonadota</taxon>
        <taxon>Betaproteobacteria</taxon>
        <taxon>Burkholderiales</taxon>
        <taxon>Burkholderiaceae</taxon>
        <taxon>Paraburkholderia</taxon>
    </lineage>
</organism>
<evidence type="ECO:0000259" key="1">
    <source>
        <dbReference type="SMART" id="SM00382"/>
    </source>
</evidence>
<gene>
    <name evidence="2" type="ORF">LMG22037_06644</name>
</gene>
<dbReference type="Gene3D" id="3.40.50.300">
    <property type="entry name" value="P-loop containing nucleotide triphosphate hydrolases"/>
    <property type="match status" value="1"/>
</dbReference>
<dbReference type="SUPFAM" id="SSF52540">
    <property type="entry name" value="P-loop containing nucleoside triphosphate hydrolases"/>
    <property type="match status" value="1"/>
</dbReference>
<dbReference type="AlphaFoldDB" id="A0A6J5CS64"/>
<dbReference type="SMART" id="SM00382">
    <property type="entry name" value="AAA"/>
    <property type="match status" value="1"/>
</dbReference>
<dbReference type="PANTHER" id="PTHR35894:SF1">
    <property type="entry name" value="PHOSPHORIBULOKINASE _ URIDINE KINASE FAMILY"/>
    <property type="match status" value="1"/>
</dbReference>
<accession>A0A6J5CS64</accession>
<dbReference type="RefSeq" id="WP_144196292.1">
    <property type="nucleotide sequence ID" value="NZ_CADFGL010000088.1"/>
</dbReference>
<protein>
    <recommendedName>
        <fullName evidence="1">AAA+ ATPase domain-containing protein</fullName>
    </recommendedName>
</protein>
<proteinExistence type="predicted"/>
<dbReference type="InterPro" id="IPR052026">
    <property type="entry name" value="ExeA_AAA_ATPase_DNA-bind"/>
</dbReference>
<sequence length="264" mass="30049">MYRQHFGLRCAPLDKDSIDLWDDGAITHLRDRFQWLLDSPGVGLLTGEPGVGKTATLRHITSKLNPHRYQVIYTAETDFGRVDLYRALARGLGLEPSYRRADLWRDIKQRIVELAQSRQIVPVWIIDESQHLAAEFFRDLPSFLNFSQDARDLITVWLVGHPGLASMLERAQFSALHSRIQVRVHFTPVLERERFSQLIAHALSAAGCTHSLLSDSALEQLREASRGVPRQAGRILRNAMRLAVPKGLNHIPDDLLQRAIEEVR</sequence>
<evidence type="ECO:0000313" key="3">
    <source>
        <dbReference type="Proteomes" id="UP000494249"/>
    </source>
</evidence>
<reference evidence="2 3" key="1">
    <citation type="submission" date="2020-04" db="EMBL/GenBank/DDBJ databases">
        <authorList>
            <person name="De Canck E."/>
        </authorList>
    </citation>
    <scope>NUCLEOTIDE SEQUENCE [LARGE SCALE GENOMIC DNA]</scope>
    <source>
        <strain evidence="2 3">LMG 22037</strain>
    </source>
</reference>